<keyword evidence="4" id="KW-1185">Reference proteome</keyword>
<feature type="domain" description="N-acetyltransferase" evidence="2">
    <location>
        <begin position="1"/>
        <end position="136"/>
    </location>
</feature>
<keyword evidence="1" id="KW-0808">Transferase</keyword>
<dbReference type="InterPro" id="IPR016181">
    <property type="entry name" value="Acyl_CoA_acyltransferase"/>
</dbReference>
<evidence type="ECO:0000259" key="2">
    <source>
        <dbReference type="PROSITE" id="PS51186"/>
    </source>
</evidence>
<organism evidence="3 4">
    <name type="scientific">Paenibacillus borealis</name>
    <dbReference type="NCBI Taxonomy" id="160799"/>
    <lineage>
        <taxon>Bacteria</taxon>
        <taxon>Bacillati</taxon>
        <taxon>Bacillota</taxon>
        <taxon>Bacilli</taxon>
        <taxon>Bacillales</taxon>
        <taxon>Paenibacillaceae</taxon>
        <taxon>Paenibacillus</taxon>
    </lineage>
</organism>
<reference evidence="3 4" key="1">
    <citation type="submission" date="2016-10" db="EMBL/GenBank/DDBJ databases">
        <title>Paenibacillus species isolates.</title>
        <authorList>
            <person name="Beno S.M."/>
        </authorList>
    </citation>
    <scope>NUCLEOTIDE SEQUENCE [LARGE SCALE GENOMIC DNA]</scope>
    <source>
        <strain evidence="3 4">FSL H7-0744</strain>
    </source>
</reference>
<dbReference type="Pfam" id="PF00583">
    <property type="entry name" value="Acetyltransf_1"/>
    <property type="match status" value="1"/>
</dbReference>
<dbReference type="PANTHER" id="PTHR13947">
    <property type="entry name" value="GNAT FAMILY N-ACETYLTRANSFERASE"/>
    <property type="match status" value="1"/>
</dbReference>
<dbReference type="Proteomes" id="UP000187412">
    <property type="component" value="Unassembled WGS sequence"/>
</dbReference>
<comment type="caution">
    <text evidence="3">The sequence shown here is derived from an EMBL/GenBank/DDBJ whole genome shotgun (WGS) entry which is preliminary data.</text>
</comment>
<gene>
    <name evidence="3" type="ORF">BSK56_02765</name>
</gene>
<dbReference type="InterPro" id="IPR000182">
    <property type="entry name" value="GNAT_dom"/>
</dbReference>
<name>A0ABX3HNI8_PAEBO</name>
<dbReference type="PANTHER" id="PTHR13947:SF37">
    <property type="entry name" value="LD18367P"/>
    <property type="match status" value="1"/>
</dbReference>
<dbReference type="Gene3D" id="3.40.630.30">
    <property type="match status" value="1"/>
</dbReference>
<evidence type="ECO:0000313" key="4">
    <source>
        <dbReference type="Proteomes" id="UP000187412"/>
    </source>
</evidence>
<accession>A0ABX3HNI8</accession>
<proteinExistence type="predicted"/>
<protein>
    <submittedName>
        <fullName evidence="3">GNAT family N-acetyltransferase</fullName>
    </submittedName>
</protein>
<evidence type="ECO:0000313" key="3">
    <source>
        <dbReference type="EMBL" id="OMD52352.1"/>
    </source>
</evidence>
<dbReference type="PROSITE" id="PS51186">
    <property type="entry name" value="GNAT"/>
    <property type="match status" value="1"/>
</dbReference>
<dbReference type="InterPro" id="IPR050769">
    <property type="entry name" value="NAT_camello-type"/>
</dbReference>
<sequence length="150" mass="16781">MDFRKIKNGESLPLELLLSADPSLPKVEDYAKRGDCYLAVDKEDVVGVYVLLPTRPVTVELVNIAVAEEQQGRGIGKQMVMHAIQIARQEGYSVMEVGTGNSSVGQLALYQKCGFRIVAVDIDFFTKHYPEEIYENGIQCRDMLRLSLDI</sequence>
<dbReference type="RefSeq" id="WP_076109222.1">
    <property type="nucleotide sequence ID" value="NZ_MPTB01000003.1"/>
</dbReference>
<dbReference type="EMBL" id="MPTB01000003">
    <property type="protein sequence ID" value="OMD52352.1"/>
    <property type="molecule type" value="Genomic_DNA"/>
</dbReference>
<dbReference type="CDD" id="cd04301">
    <property type="entry name" value="NAT_SF"/>
    <property type="match status" value="1"/>
</dbReference>
<evidence type="ECO:0000256" key="1">
    <source>
        <dbReference type="ARBA" id="ARBA00022679"/>
    </source>
</evidence>
<dbReference type="SUPFAM" id="SSF55729">
    <property type="entry name" value="Acyl-CoA N-acyltransferases (Nat)"/>
    <property type="match status" value="1"/>
</dbReference>